<accession>A0A0C2HC36</accession>
<dbReference type="GeneID" id="77844781"/>
<comment type="caution">
    <text evidence="1">The sequence shown here is derived from an EMBL/GenBank/DDBJ whole genome shotgun (WGS) entry which is preliminary data.</text>
</comment>
<reference evidence="1 3" key="1">
    <citation type="submission" date="2015-01" db="EMBL/GenBank/DDBJ databases">
        <title>Genome sequences of high lactate-tolerant strain Salinicoccus roseus W12 with industrial interest.</title>
        <authorList>
            <person name="Wang H."/>
            <person name="Yu B."/>
        </authorList>
    </citation>
    <scope>NUCLEOTIDE SEQUENCE [LARGE SCALE GENOMIC DNA]</scope>
    <source>
        <strain evidence="1 3">W12</strain>
    </source>
</reference>
<dbReference type="STRING" id="45670.SN16_04380"/>
<dbReference type="OrthoDB" id="9911659at2"/>
<evidence type="ECO:0000313" key="4">
    <source>
        <dbReference type="Proteomes" id="UP000527860"/>
    </source>
</evidence>
<dbReference type="EMBL" id="JXII01000003">
    <property type="protein sequence ID" value="KIH71280.1"/>
    <property type="molecule type" value="Genomic_DNA"/>
</dbReference>
<evidence type="ECO:0000313" key="3">
    <source>
        <dbReference type="Proteomes" id="UP000031546"/>
    </source>
</evidence>
<name>A0A0C2HC36_9STAP</name>
<organism evidence="1 3">
    <name type="scientific">Salinicoccus roseus</name>
    <dbReference type="NCBI Taxonomy" id="45670"/>
    <lineage>
        <taxon>Bacteria</taxon>
        <taxon>Bacillati</taxon>
        <taxon>Bacillota</taxon>
        <taxon>Bacilli</taxon>
        <taxon>Bacillales</taxon>
        <taxon>Staphylococcaceae</taxon>
        <taxon>Salinicoccus</taxon>
    </lineage>
</organism>
<evidence type="ECO:0000313" key="2">
    <source>
        <dbReference type="EMBL" id="MDB0580018.1"/>
    </source>
</evidence>
<protein>
    <submittedName>
        <fullName evidence="1">Uncharacterized protein</fullName>
    </submittedName>
</protein>
<dbReference type="EMBL" id="JABEVU030000001">
    <property type="protein sequence ID" value="MDB0580018.1"/>
    <property type="molecule type" value="Genomic_DNA"/>
</dbReference>
<dbReference type="Proteomes" id="UP000527860">
    <property type="component" value="Unassembled WGS sequence"/>
</dbReference>
<reference evidence="2 4" key="4">
    <citation type="submission" date="2022-12" db="EMBL/GenBank/DDBJ databases">
        <title>Genome analysis and biological profiling of marine Salinicoccus roseus MOSEL-ME25.</title>
        <authorList>
            <person name="Mirza F.T."/>
            <person name="Xie Y."/>
            <person name="Shinwari Z.K."/>
        </authorList>
    </citation>
    <scope>NUCLEOTIDE SEQUENCE [LARGE SCALE GENOMIC DNA]</scope>
    <source>
        <strain evidence="2 4">MOSEL-ME25</strain>
    </source>
</reference>
<proteinExistence type="predicted"/>
<evidence type="ECO:0000313" key="1">
    <source>
        <dbReference type="EMBL" id="KIH71280.1"/>
    </source>
</evidence>
<dbReference type="AlphaFoldDB" id="A0A0C2HC36"/>
<keyword evidence="4" id="KW-1185">Reference proteome</keyword>
<reference evidence="4" key="2">
    <citation type="submission" date="2020-04" db="EMBL/GenBank/DDBJ databases">
        <title>Genome analysis and biological profiling of marine Cellulosimicrobium funkei MOSEL-ME6.</title>
        <authorList>
            <person name="Tanveer F."/>
            <person name="Xie Y."/>
            <person name="Shinwari Z.K."/>
        </authorList>
    </citation>
    <scope>NUCLEOTIDE SEQUENCE [LARGE SCALE GENOMIC DNA]</scope>
    <source>
        <strain evidence="4">MOSEL-ME25</strain>
    </source>
</reference>
<sequence length="88" mass="10271">MIDLLVIILMVMALVLFVLSRHQLGRTKKSMSEHNYIEELYNRVSKAHGAGKTKEEIIAMMKKDYGLDEDEAEYIYHRTPDIQKEDKS</sequence>
<gene>
    <name evidence="2" type="ORF">F7P68_0005715</name>
    <name evidence="1" type="ORF">SN16_04380</name>
</gene>
<dbReference type="Proteomes" id="UP000031546">
    <property type="component" value="Unassembled WGS sequence"/>
</dbReference>
<reference evidence="2" key="3">
    <citation type="submission" date="2020-04" db="EMBL/GenBank/DDBJ databases">
        <authorList>
            <person name="Tanveer F."/>
            <person name="Xie Y."/>
            <person name="Shinwari Z.K."/>
        </authorList>
    </citation>
    <scope>NUCLEOTIDE SEQUENCE</scope>
    <source>
        <strain evidence="2">MOSEL-ME25</strain>
    </source>
</reference>
<dbReference type="RefSeq" id="WP_040105391.1">
    <property type="nucleotide sequence ID" value="NZ_JABEVU030000001.1"/>
</dbReference>